<dbReference type="Gene3D" id="3.40.50.2000">
    <property type="entry name" value="Glycogen Phosphorylase B"/>
    <property type="match status" value="2"/>
</dbReference>
<dbReference type="AlphaFoldDB" id="A0A074M9T0"/>
<organism evidence="1 2">
    <name type="scientific">Erythrobacter longus</name>
    <dbReference type="NCBI Taxonomy" id="1044"/>
    <lineage>
        <taxon>Bacteria</taxon>
        <taxon>Pseudomonadati</taxon>
        <taxon>Pseudomonadota</taxon>
        <taxon>Alphaproteobacteria</taxon>
        <taxon>Sphingomonadales</taxon>
        <taxon>Erythrobacteraceae</taxon>
        <taxon>Erythrobacter/Porphyrobacter group</taxon>
        <taxon>Erythrobacter</taxon>
    </lineage>
</organism>
<dbReference type="CDD" id="cd03801">
    <property type="entry name" value="GT4_PimA-like"/>
    <property type="match status" value="1"/>
</dbReference>
<dbReference type="NCBIfam" id="TIGR03087">
    <property type="entry name" value="stp1"/>
    <property type="match status" value="1"/>
</dbReference>
<proteinExistence type="predicted"/>
<dbReference type="GO" id="GO:0016757">
    <property type="term" value="F:glycosyltransferase activity"/>
    <property type="evidence" value="ECO:0007669"/>
    <property type="project" value="TreeGrafter"/>
</dbReference>
<dbReference type="SUPFAM" id="SSF53756">
    <property type="entry name" value="UDP-Glycosyltransferase/glycogen phosphorylase"/>
    <property type="match status" value="1"/>
</dbReference>
<dbReference type="EMBL" id="JMIW01000001">
    <property type="protein sequence ID" value="KEO91566.1"/>
    <property type="molecule type" value="Genomic_DNA"/>
</dbReference>
<name>A0A074M9T0_ERYLO</name>
<sequence length="407" mass="44703">MGDILFLAHRVPFPPNRGDKIRSAHLLKKLASLAPVHVGCFAETDEDRAGGKDVAALAASHCIVNRTKPLVLAGVEAVLSGKPVSLTAFHRARLENWVRETLATRPITTIFVFSGQMGQYIPDDFAGRVVIDLCDVDSAKFENYADAGQRVWLNAREGRLLAREEERLARRADTTILISENEAELFRSRLNDPSKANVKVIGNGIDARFFDPSTTQAHAALAKRPGPHFVFTGQMDYAPNEKAALWAIGAFWAAYREDYPTAEIHIVGRNPTKLLQDQARDGVTIWGEVPDVRPFIAGADCVVVPLTIARGVQNKVLEAMAMARPVLLTPEAATGIDGQNDTHWLLCDSEAEAMAQRFDAIMADPQKAQVIGKNARQFVLENHDWDAMLAPLDMLVDLGEEEPRNAA</sequence>
<dbReference type="RefSeq" id="WP_034957842.1">
    <property type="nucleotide sequence ID" value="NZ_JMIW01000001.1"/>
</dbReference>
<protein>
    <submittedName>
        <fullName evidence="1">Glycosyl transferase family 1</fullName>
    </submittedName>
</protein>
<dbReference type="eggNOG" id="COG0438">
    <property type="taxonomic scope" value="Bacteria"/>
</dbReference>
<keyword evidence="1" id="KW-0808">Transferase</keyword>
<gene>
    <name evidence="1" type="ORF">EH31_02540</name>
</gene>
<dbReference type="PANTHER" id="PTHR12526">
    <property type="entry name" value="GLYCOSYLTRANSFERASE"/>
    <property type="match status" value="1"/>
</dbReference>
<evidence type="ECO:0000313" key="2">
    <source>
        <dbReference type="Proteomes" id="UP000027647"/>
    </source>
</evidence>
<keyword evidence="2" id="KW-1185">Reference proteome</keyword>
<reference evidence="1 2" key="1">
    <citation type="submission" date="2014-04" db="EMBL/GenBank/DDBJ databases">
        <title>A comprehensive comparison of genomes of Erythrobacter spp. strains.</title>
        <authorList>
            <person name="Zheng Q."/>
        </authorList>
    </citation>
    <scope>NUCLEOTIDE SEQUENCE [LARGE SCALE GENOMIC DNA]</scope>
    <source>
        <strain evidence="1 2">DSM 6997</strain>
    </source>
</reference>
<accession>A0A074M9T0</accession>
<dbReference type="PANTHER" id="PTHR12526:SF600">
    <property type="entry name" value="GLYCOSYL TRANSFERASE GROUP 1"/>
    <property type="match status" value="1"/>
</dbReference>
<dbReference type="STRING" id="1044.EH31_02540"/>
<dbReference type="InterPro" id="IPR017521">
    <property type="entry name" value="Sugar_tfrase_PEP-CTERM_Stp1"/>
</dbReference>
<comment type="caution">
    <text evidence="1">The sequence shown here is derived from an EMBL/GenBank/DDBJ whole genome shotgun (WGS) entry which is preliminary data.</text>
</comment>
<dbReference type="Pfam" id="PF13692">
    <property type="entry name" value="Glyco_trans_1_4"/>
    <property type="match status" value="1"/>
</dbReference>
<evidence type="ECO:0000313" key="1">
    <source>
        <dbReference type="EMBL" id="KEO91566.1"/>
    </source>
</evidence>
<dbReference type="OrthoDB" id="9807209at2"/>
<dbReference type="Proteomes" id="UP000027647">
    <property type="component" value="Unassembled WGS sequence"/>
</dbReference>